<organism evidence="2 3">
    <name type="scientific">Paenibacillus vulneris</name>
    <dbReference type="NCBI Taxonomy" id="1133364"/>
    <lineage>
        <taxon>Bacteria</taxon>
        <taxon>Bacillati</taxon>
        <taxon>Bacillota</taxon>
        <taxon>Bacilli</taxon>
        <taxon>Bacillales</taxon>
        <taxon>Paenibacillaceae</taxon>
        <taxon>Paenibacillus</taxon>
    </lineage>
</organism>
<evidence type="ECO:0000313" key="2">
    <source>
        <dbReference type="EMBL" id="MFD1222383.1"/>
    </source>
</evidence>
<evidence type="ECO:0000313" key="3">
    <source>
        <dbReference type="Proteomes" id="UP001597180"/>
    </source>
</evidence>
<keyword evidence="1" id="KW-1133">Transmembrane helix</keyword>
<accession>A0ABW3UN91</accession>
<reference evidence="3" key="1">
    <citation type="journal article" date="2019" name="Int. J. Syst. Evol. Microbiol.">
        <title>The Global Catalogue of Microorganisms (GCM) 10K type strain sequencing project: providing services to taxonomists for standard genome sequencing and annotation.</title>
        <authorList>
            <consortium name="The Broad Institute Genomics Platform"/>
            <consortium name="The Broad Institute Genome Sequencing Center for Infectious Disease"/>
            <person name="Wu L."/>
            <person name="Ma J."/>
        </authorList>
    </citation>
    <scope>NUCLEOTIDE SEQUENCE [LARGE SCALE GENOMIC DNA]</scope>
    <source>
        <strain evidence="3">CCUG 53270</strain>
    </source>
</reference>
<feature type="transmembrane region" description="Helical" evidence="1">
    <location>
        <begin position="45"/>
        <end position="64"/>
    </location>
</feature>
<name>A0ABW3UN91_9BACL</name>
<comment type="caution">
    <text evidence="2">The sequence shown here is derived from an EMBL/GenBank/DDBJ whole genome shotgun (WGS) entry which is preliminary data.</text>
</comment>
<keyword evidence="3" id="KW-1185">Reference proteome</keyword>
<dbReference type="Proteomes" id="UP001597180">
    <property type="component" value="Unassembled WGS sequence"/>
</dbReference>
<dbReference type="EMBL" id="JBHTLU010000024">
    <property type="protein sequence ID" value="MFD1222383.1"/>
    <property type="molecule type" value="Genomic_DNA"/>
</dbReference>
<sequence length="65" mass="7452">MLISYSSYLIYSVPLLLITGLYILVIDVKGYEMESWTKEQKAARILGWINITLGILLIGVNWFVD</sequence>
<gene>
    <name evidence="2" type="ORF">ACFQ4B_19865</name>
</gene>
<protein>
    <submittedName>
        <fullName evidence="2">CLC_0170 family protein</fullName>
    </submittedName>
</protein>
<keyword evidence="1" id="KW-0812">Transmembrane</keyword>
<dbReference type="InterPro" id="IPR049971">
    <property type="entry name" value="CLC_0170-like"/>
</dbReference>
<proteinExistence type="predicted"/>
<dbReference type="RefSeq" id="WP_079909990.1">
    <property type="nucleotide sequence ID" value="NZ_BAABJG010000008.1"/>
</dbReference>
<evidence type="ECO:0000256" key="1">
    <source>
        <dbReference type="SAM" id="Phobius"/>
    </source>
</evidence>
<dbReference type="NCBIfam" id="NF042414">
    <property type="entry name" value="CLC_0170_fam"/>
    <property type="match status" value="1"/>
</dbReference>
<keyword evidence="1" id="KW-0472">Membrane</keyword>
<feature type="transmembrane region" description="Helical" evidence="1">
    <location>
        <begin position="6"/>
        <end position="25"/>
    </location>
</feature>